<sequence>MAGQETRVACRAEWWCLSPRLAVLIARACPHLALPTMRSVLYRAGGWEERGRHPALSVKALSVLLDLWAKARETA</sequence>
<dbReference type="Proteomes" id="UP000324222">
    <property type="component" value="Unassembled WGS sequence"/>
</dbReference>
<dbReference type="EMBL" id="VSRR010106804">
    <property type="protein sequence ID" value="MPC96649.1"/>
    <property type="molecule type" value="Genomic_DNA"/>
</dbReference>
<keyword evidence="2" id="KW-1185">Reference proteome</keyword>
<accession>A0A5B7JP97</accession>
<comment type="caution">
    <text evidence="1">The sequence shown here is derived from an EMBL/GenBank/DDBJ whole genome shotgun (WGS) entry which is preliminary data.</text>
</comment>
<evidence type="ECO:0000313" key="1">
    <source>
        <dbReference type="EMBL" id="MPC96649.1"/>
    </source>
</evidence>
<organism evidence="1 2">
    <name type="scientific">Portunus trituberculatus</name>
    <name type="common">Swimming crab</name>
    <name type="synonym">Neptunus trituberculatus</name>
    <dbReference type="NCBI Taxonomy" id="210409"/>
    <lineage>
        <taxon>Eukaryota</taxon>
        <taxon>Metazoa</taxon>
        <taxon>Ecdysozoa</taxon>
        <taxon>Arthropoda</taxon>
        <taxon>Crustacea</taxon>
        <taxon>Multicrustacea</taxon>
        <taxon>Malacostraca</taxon>
        <taxon>Eumalacostraca</taxon>
        <taxon>Eucarida</taxon>
        <taxon>Decapoda</taxon>
        <taxon>Pleocyemata</taxon>
        <taxon>Brachyura</taxon>
        <taxon>Eubrachyura</taxon>
        <taxon>Portunoidea</taxon>
        <taxon>Portunidae</taxon>
        <taxon>Portuninae</taxon>
        <taxon>Portunus</taxon>
    </lineage>
</organism>
<reference evidence="1 2" key="1">
    <citation type="submission" date="2019-05" db="EMBL/GenBank/DDBJ databases">
        <title>Another draft genome of Portunus trituberculatus and its Hox gene families provides insights of decapod evolution.</title>
        <authorList>
            <person name="Jeong J.-H."/>
            <person name="Song I."/>
            <person name="Kim S."/>
            <person name="Choi T."/>
            <person name="Kim D."/>
            <person name="Ryu S."/>
            <person name="Kim W."/>
        </authorList>
    </citation>
    <scope>NUCLEOTIDE SEQUENCE [LARGE SCALE GENOMIC DNA]</scope>
    <source>
        <tissue evidence="1">Muscle</tissue>
    </source>
</reference>
<name>A0A5B7JP97_PORTR</name>
<evidence type="ECO:0000313" key="2">
    <source>
        <dbReference type="Proteomes" id="UP000324222"/>
    </source>
</evidence>
<dbReference type="AlphaFoldDB" id="A0A5B7JP97"/>
<proteinExistence type="predicted"/>
<protein>
    <submittedName>
        <fullName evidence="1">Uncharacterized protein</fullName>
    </submittedName>
</protein>
<gene>
    <name evidence="1" type="ORF">E2C01_091919</name>
</gene>